<feature type="domain" description="C2" evidence="12">
    <location>
        <begin position="1"/>
        <end position="132"/>
    </location>
</feature>
<dbReference type="InterPro" id="IPR035892">
    <property type="entry name" value="C2_domain_sf"/>
</dbReference>
<evidence type="ECO:0000259" key="12">
    <source>
        <dbReference type="PROSITE" id="PS50004"/>
    </source>
</evidence>
<dbReference type="InterPro" id="IPR015679">
    <property type="entry name" value="PLipase_D_fam"/>
</dbReference>
<keyword evidence="5" id="KW-0479">Metal-binding</keyword>
<feature type="domain" description="PLD phosphodiesterase" evidence="13">
    <location>
        <begin position="665"/>
        <end position="692"/>
    </location>
</feature>
<dbReference type="EMBL" id="CAXHTA020000019">
    <property type="protein sequence ID" value="CAL5229046.1"/>
    <property type="molecule type" value="Genomic_DNA"/>
</dbReference>
<keyword evidence="8 11" id="KW-0106">Calcium</keyword>
<dbReference type="SMART" id="SM00155">
    <property type="entry name" value="PLDc"/>
    <property type="match status" value="2"/>
</dbReference>
<proteinExistence type="inferred from homology"/>
<dbReference type="InterPro" id="IPR011402">
    <property type="entry name" value="PLipase_D_pln"/>
</dbReference>
<dbReference type="Gene3D" id="2.60.40.150">
    <property type="entry name" value="C2 domain"/>
    <property type="match status" value="1"/>
</dbReference>
<dbReference type="Proteomes" id="UP001497392">
    <property type="component" value="Unassembled WGS sequence"/>
</dbReference>
<keyword evidence="9 11" id="KW-0442">Lipid degradation</keyword>
<dbReference type="InterPro" id="IPR000008">
    <property type="entry name" value="C2_dom"/>
</dbReference>
<dbReference type="Pfam" id="PF00168">
    <property type="entry name" value="C2"/>
    <property type="match status" value="1"/>
</dbReference>
<dbReference type="PANTHER" id="PTHR18896">
    <property type="entry name" value="PHOSPHOLIPASE D"/>
    <property type="match status" value="1"/>
</dbReference>
<evidence type="ECO:0000313" key="14">
    <source>
        <dbReference type="EMBL" id="CAL5229046.1"/>
    </source>
</evidence>
<evidence type="ECO:0000256" key="3">
    <source>
        <dbReference type="ARBA" id="ARBA00010683"/>
    </source>
</evidence>
<dbReference type="InterPro" id="IPR024632">
    <property type="entry name" value="PLipase_D_C"/>
</dbReference>
<evidence type="ECO:0000256" key="5">
    <source>
        <dbReference type="ARBA" id="ARBA00022723"/>
    </source>
</evidence>
<name>A0ABP1GE43_9CHLO</name>
<evidence type="ECO:0000256" key="1">
    <source>
        <dbReference type="ARBA" id="ARBA00000798"/>
    </source>
</evidence>
<comment type="cofactor">
    <cofactor evidence="2 11">
        <name>Ca(2+)</name>
        <dbReference type="ChEBI" id="CHEBI:29108"/>
    </cofactor>
</comment>
<keyword evidence="6" id="KW-0677">Repeat</keyword>
<comment type="similarity">
    <text evidence="3 11">Belongs to the phospholipase D family. C2-PLD subfamily.</text>
</comment>
<comment type="caution">
    <text evidence="14">The sequence shown here is derived from an EMBL/GenBank/DDBJ whole genome shotgun (WGS) entry which is preliminary data.</text>
</comment>
<dbReference type="Gene3D" id="3.30.870.10">
    <property type="entry name" value="Endonuclease Chain A"/>
    <property type="match status" value="2"/>
</dbReference>
<evidence type="ECO:0000256" key="6">
    <source>
        <dbReference type="ARBA" id="ARBA00022737"/>
    </source>
</evidence>
<evidence type="ECO:0000256" key="8">
    <source>
        <dbReference type="ARBA" id="ARBA00022837"/>
    </source>
</evidence>
<gene>
    <name evidence="14" type="primary">g12295</name>
    <name evidence="14" type="ORF">VP750_LOCUS10952</name>
</gene>
<evidence type="ECO:0000256" key="9">
    <source>
        <dbReference type="ARBA" id="ARBA00022963"/>
    </source>
</evidence>
<sequence>MAPWLHGTLYVHIHEAKNVPIDRIIRMPDKAKHRLKPVDKLIGKVEKVLTRGEHPSNAYVVVSIGDSRRARSSIKTDTNPQWDEKFSILVADQSDLVWLTLKDADTIGAPSMGVVSFPAQKLVDGEVFDGWFDVLDLVSKPVKGCSIRATISFRSVYKDPTYDSATHINGVPDTYLPVREGCRVTMYNDAHQDPSTPPVDLPDGRSFQVRGAWCDIYEAICNAKHMIYITGWSVYDKITLVRDPSKPMLPSQWPTLGELLIRKADEGVRVLLLVWDDATSINNPLLKGGLMMTHDEETRDFFAKTKVVAAIVPREGGTVDSTAQKFTKGNMFTHHQKSVIVDAQDTKDPEMRQLVAFIGGLDLCDGRYDTSEHSLFHTIKTVHSDDFHQACCPGSSIKQGGPRQPWHDIHCKLEGPVATDVLVNFVQRWLKQAPSEHREQLLPLPEIPHIVAPETQVRGMGDEAAFVVDPADPEAWRAQIFRSIDSDSTEGLPSGSQASALGLDSGKGKTIDKSIHSAYVTAIRRAQHFIYIENQYFLGSSHCWEHNRSAPSRHLIPLEIALKIVSKIIQGERFAAYIVLPMYSEGDPESNSVQEILTFQTHTIRMMYKLIGDALKAHGSPNHPRDYLNFFCLGNRETKRPDDPVPEQPAPATTYAARAYAQRRFLIYVHSKMMIVDDDYVIIGSANINQRSQDGTRDTEIAVGASQHAYHSQGQVMPRGQVHGFRMNLWREHTNAIYPSYYEPSSLQCVREMYGIAKTNWDAFCGPDIVDLCGHLLIYPMLVNQDGSVQELPGAECFPDSAASVFGASIGSMPDVLTT</sequence>
<comment type="function">
    <text evidence="11">Hydrolyzes glycerol-phospholipids at the terminal phosphodiesteric bond.</text>
</comment>
<organism evidence="14 15">
    <name type="scientific">Coccomyxa viridis</name>
    <dbReference type="NCBI Taxonomy" id="1274662"/>
    <lineage>
        <taxon>Eukaryota</taxon>
        <taxon>Viridiplantae</taxon>
        <taxon>Chlorophyta</taxon>
        <taxon>core chlorophytes</taxon>
        <taxon>Trebouxiophyceae</taxon>
        <taxon>Trebouxiophyceae incertae sedis</taxon>
        <taxon>Coccomyxaceae</taxon>
        <taxon>Coccomyxa</taxon>
    </lineage>
</organism>
<dbReference type="PROSITE" id="PS50004">
    <property type="entry name" value="C2"/>
    <property type="match status" value="1"/>
</dbReference>
<evidence type="ECO:0000256" key="2">
    <source>
        <dbReference type="ARBA" id="ARBA00001913"/>
    </source>
</evidence>
<keyword evidence="15" id="KW-1185">Reference proteome</keyword>
<keyword evidence="10" id="KW-0443">Lipid metabolism</keyword>
<dbReference type="PANTHER" id="PTHR18896:SF60">
    <property type="entry name" value="PHOSPHOLIPASE D"/>
    <property type="match status" value="1"/>
</dbReference>
<protein>
    <recommendedName>
        <fullName evidence="4 11">Phospholipase D</fullName>
        <ecNumber evidence="4 11">3.1.4.4</ecNumber>
    </recommendedName>
</protein>
<comment type="catalytic activity">
    <reaction evidence="1 11">
        <text>a 1,2-diacyl-sn-glycero-3-phosphocholine + H2O = a 1,2-diacyl-sn-glycero-3-phosphate + choline + H(+)</text>
        <dbReference type="Rhea" id="RHEA:14445"/>
        <dbReference type="ChEBI" id="CHEBI:15354"/>
        <dbReference type="ChEBI" id="CHEBI:15377"/>
        <dbReference type="ChEBI" id="CHEBI:15378"/>
        <dbReference type="ChEBI" id="CHEBI:57643"/>
        <dbReference type="ChEBI" id="CHEBI:58608"/>
        <dbReference type="EC" id="3.1.4.4"/>
    </reaction>
</comment>
<keyword evidence="7 11" id="KW-0378">Hydrolase</keyword>
<evidence type="ECO:0000256" key="4">
    <source>
        <dbReference type="ARBA" id="ARBA00012027"/>
    </source>
</evidence>
<evidence type="ECO:0000256" key="11">
    <source>
        <dbReference type="PIRNR" id="PIRNR036470"/>
    </source>
</evidence>
<accession>A0ABP1GE43</accession>
<dbReference type="PIRSF" id="PIRSF036470">
    <property type="entry name" value="PLD_plant"/>
    <property type="match status" value="1"/>
</dbReference>
<evidence type="ECO:0000259" key="13">
    <source>
        <dbReference type="PROSITE" id="PS50035"/>
    </source>
</evidence>
<dbReference type="EC" id="3.1.4.4" evidence="4 11"/>
<dbReference type="SMART" id="SM00239">
    <property type="entry name" value="C2"/>
    <property type="match status" value="1"/>
</dbReference>
<dbReference type="SUPFAM" id="SSF56024">
    <property type="entry name" value="Phospholipase D/nuclease"/>
    <property type="match status" value="2"/>
</dbReference>
<dbReference type="InterPro" id="IPR001736">
    <property type="entry name" value="PLipase_D/transphosphatidylase"/>
</dbReference>
<dbReference type="Pfam" id="PF00614">
    <property type="entry name" value="PLDc"/>
    <property type="match status" value="2"/>
</dbReference>
<dbReference type="Pfam" id="PF12357">
    <property type="entry name" value="PLD_C"/>
    <property type="match status" value="1"/>
</dbReference>
<evidence type="ECO:0000313" key="15">
    <source>
        <dbReference type="Proteomes" id="UP001497392"/>
    </source>
</evidence>
<dbReference type="PROSITE" id="PS50035">
    <property type="entry name" value="PLD"/>
    <property type="match status" value="2"/>
</dbReference>
<dbReference type="SUPFAM" id="SSF49562">
    <property type="entry name" value="C2 domain (Calcium/lipid-binding domain, CaLB)"/>
    <property type="match status" value="1"/>
</dbReference>
<evidence type="ECO:0000256" key="10">
    <source>
        <dbReference type="ARBA" id="ARBA00023098"/>
    </source>
</evidence>
<evidence type="ECO:0000256" key="7">
    <source>
        <dbReference type="ARBA" id="ARBA00022801"/>
    </source>
</evidence>
<reference evidence="14 15" key="1">
    <citation type="submission" date="2024-06" db="EMBL/GenBank/DDBJ databases">
        <authorList>
            <person name="Kraege A."/>
            <person name="Thomma B."/>
        </authorList>
    </citation>
    <scope>NUCLEOTIDE SEQUENCE [LARGE SCALE GENOMIC DNA]</scope>
</reference>
<feature type="domain" description="PLD phosphodiesterase" evidence="13">
    <location>
        <begin position="330"/>
        <end position="367"/>
    </location>
</feature>